<protein>
    <recommendedName>
        <fullName evidence="4 7">GDP-mannose 4,6-dehydratase</fullName>
        <ecNumber evidence="4 7">4.2.1.47</ecNumber>
    </recommendedName>
    <alternativeName>
        <fullName evidence="7">GDP-D-mannose dehydratase</fullName>
    </alternativeName>
</protein>
<dbReference type="GO" id="GO:0042351">
    <property type="term" value="P:'de novo' GDP-L-fucose biosynthetic process"/>
    <property type="evidence" value="ECO:0007669"/>
    <property type="project" value="TreeGrafter"/>
</dbReference>
<dbReference type="Gene3D" id="3.90.25.10">
    <property type="entry name" value="UDP-galactose 4-epimerase, domain 1"/>
    <property type="match status" value="1"/>
</dbReference>
<sequence>MKRALVTGISGQDGHYLTRLLLSKGYTVFGTVQSPASIVRFKRAFSEEQAQSLHVECVSLSDSSNVMRIVKDSEPHEIYNLAAQSFVSLSFNNPEYTADINALGTLRLLEAMRILGLKDTRFYQAGSSEVFGKATETPQTEATPFNPCSPYAVSKQFAFWTVKNYRDSYQTFACNGILYNHESPLRGEHFVTKKITRSLVRIQQGIEQQFMLGNLDARRDWGHAQDYVYAQWLMLQQDIPDDFVIATGKQRSIREFVFAAAAVLGMDIVWEGHGMDEKGIDTRSGKCIIAVDPQLFRPSEVTGIVGDSRKARDVLGWTPRISFEDMIQEMIEFDLENANMCQER</sequence>
<comment type="catalytic activity">
    <reaction evidence="1 7">
        <text>GDP-alpha-D-mannose = GDP-4-dehydro-alpha-D-rhamnose + H2O</text>
        <dbReference type="Rhea" id="RHEA:23820"/>
        <dbReference type="ChEBI" id="CHEBI:15377"/>
        <dbReference type="ChEBI" id="CHEBI:57527"/>
        <dbReference type="ChEBI" id="CHEBI:57964"/>
        <dbReference type="EC" id="4.2.1.47"/>
    </reaction>
</comment>
<dbReference type="FunFam" id="3.40.50.720:FF:000924">
    <property type="entry name" value="GDP-mannose 4,6 dehydratase"/>
    <property type="match status" value="1"/>
</dbReference>
<keyword evidence="5 7" id="KW-0456">Lyase</keyword>
<dbReference type="EC" id="4.2.1.47" evidence="4 7"/>
<dbReference type="InterPro" id="IPR006368">
    <property type="entry name" value="GDP_Man_deHydtase"/>
</dbReference>
<evidence type="ECO:0000256" key="2">
    <source>
        <dbReference type="ARBA" id="ARBA00001937"/>
    </source>
</evidence>
<dbReference type="GO" id="GO:0008446">
    <property type="term" value="F:GDP-mannose 4,6-dehydratase activity"/>
    <property type="evidence" value="ECO:0007669"/>
    <property type="project" value="UniProtKB-UniRule"/>
</dbReference>
<dbReference type="EMBL" id="QMIE01000018">
    <property type="protein sequence ID" value="TVM15201.1"/>
    <property type="molecule type" value="Genomic_DNA"/>
</dbReference>
<evidence type="ECO:0000313" key="10">
    <source>
        <dbReference type="Proteomes" id="UP000448292"/>
    </source>
</evidence>
<dbReference type="CDD" id="cd05260">
    <property type="entry name" value="GDP_MD_SDR_e"/>
    <property type="match status" value="1"/>
</dbReference>
<dbReference type="InterPro" id="IPR016040">
    <property type="entry name" value="NAD(P)-bd_dom"/>
</dbReference>
<comment type="caution">
    <text evidence="7">Lacks conserved residue(s) required for the propagation of feature annotation.</text>
</comment>
<keyword evidence="10" id="KW-1185">Reference proteome</keyword>
<dbReference type="InterPro" id="IPR036291">
    <property type="entry name" value="NAD(P)-bd_dom_sf"/>
</dbReference>
<dbReference type="RefSeq" id="WP_144304236.1">
    <property type="nucleotide sequence ID" value="NZ_QMIE01000018.1"/>
</dbReference>
<evidence type="ECO:0000256" key="6">
    <source>
        <dbReference type="ARBA" id="ARBA00059383"/>
    </source>
</evidence>
<dbReference type="AlphaFoldDB" id="A0A7M3MB35"/>
<feature type="domain" description="NAD(P)-binding" evidence="8">
    <location>
        <begin position="5"/>
        <end position="330"/>
    </location>
</feature>
<evidence type="ECO:0000256" key="3">
    <source>
        <dbReference type="ARBA" id="ARBA00009263"/>
    </source>
</evidence>
<dbReference type="Gene3D" id="3.40.50.720">
    <property type="entry name" value="NAD(P)-binding Rossmann-like Domain"/>
    <property type="match status" value="1"/>
</dbReference>
<evidence type="ECO:0000256" key="7">
    <source>
        <dbReference type="HAMAP-Rule" id="MF_00955"/>
    </source>
</evidence>
<comment type="cofactor">
    <cofactor evidence="2 7">
        <name>NADP(+)</name>
        <dbReference type="ChEBI" id="CHEBI:58349"/>
    </cofactor>
</comment>
<dbReference type="GO" id="GO:0070401">
    <property type="term" value="F:NADP+ binding"/>
    <property type="evidence" value="ECO:0007669"/>
    <property type="project" value="UniProtKB-UniRule"/>
</dbReference>
<dbReference type="OrthoDB" id="9779041at2"/>
<proteinExistence type="inferred from homology"/>
<evidence type="ECO:0000313" key="9">
    <source>
        <dbReference type="EMBL" id="TVM15201.1"/>
    </source>
</evidence>
<feature type="active site" description="Nucleophile" evidence="7">
    <location>
        <position position="179"/>
    </location>
</feature>
<dbReference type="NCBIfam" id="TIGR01472">
    <property type="entry name" value="gmd"/>
    <property type="match status" value="1"/>
</dbReference>
<dbReference type="PANTHER" id="PTHR43715">
    <property type="entry name" value="GDP-MANNOSE 4,6-DEHYDRATASE"/>
    <property type="match status" value="1"/>
</dbReference>
<dbReference type="HAMAP" id="MF_00955">
    <property type="entry name" value="GDP_Man_dehydratase"/>
    <property type="match status" value="1"/>
</dbReference>
<gene>
    <name evidence="7 9" type="primary">gmd</name>
    <name evidence="9" type="ORF">DPQ33_16035</name>
</gene>
<comment type="similarity">
    <text evidence="3 7">Belongs to the NAD(P)-dependent epimerase/dehydratase family. GDP-mannose 4,6-dehydratase subfamily.</text>
</comment>
<keyword evidence="7" id="KW-0521">NADP</keyword>
<organism evidence="9 10">
    <name type="scientific">Oceanidesulfovibrio indonesiensis</name>
    <dbReference type="NCBI Taxonomy" id="54767"/>
    <lineage>
        <taxon>Bacteria</taxon>
        <taxon>Pseudomonadati</taxon>
        <taxon>Thermodesulfobacteriota</taxon>
        <taxon>Desulfovibrionia</taxon>
        <taxon>Desulfovibrionales</taxon>
        <taxon>Desulfovibrionaceae</taxon>
        <taxon>Oceanidesulfovibrio</taxon>
    </lineage>
</organism>
<accession>A0A7M3MB35</accession>
<evidence type="ECO:0000256" key="5">
    <source>
        <dbReference type="ARBA" id="ARBA00023239"/>
    </source>
</evidence>
<dbReference type="SUPFAM" id="SSF51735">
    <property type="entry name" value="NAD(P)-binding Rossmann-fold domains"/>
    <property type="match status" value="1"/>
</dbReference>
<name>A0A7M3MB35_9BACT</name>
<comment type="caution">
    <text evidence="9">The sequence shown here is derived from an EMBL/GenBank/DDBJ whole genome shotgun (WGS) entry which is preliminary data.</text>
</comment>
<dbReference type="Proteomes" id="UP000448292">
    <property type="component" value="Unassembled WGS sequence"/>
</dbReference>
<evidence type="ECO:0000256" key="4">
    <source>
        <dbReference type="ARBA" id="ARBA00011989"/>
    </source>
</evidence>
<comment type="function">
    <text evidence="6 7">Catalyzes the conversion of GDP-D-mannose to GDP-4-dehydro-6-deoxy-D-mannose.</text>
</comment>
<evidence type="ECO:0000256" key="1">
    <source>
        <dbReference type="ARBA" id="ARBA00000188"/>
    </source>
</evidence>
<reference evidence="9 10" key="1">
    <citation type="submission" date="2018-06" db="EMBL/GenBank/DDBJ databases">
        <title>Complete genome of Desulfovibrio indonesiensis P37SLT.</title>
        <authorList>
            <person name="Crispim J.S."/>
            <person name="Vidigal P.M.P."/>
            <person name="Silva L.C.F."/>
            <person name="Laguardia C.N."/>
            <person name="Araujo L.C."/>
            <person name="Dias R.S."/>
            <person name="Sousa M.P."/>
            <person name="Paula S.O."/>
            <person name="Silva C."/>
        </authorList>
    </citation>
    <scope>NUCLEOTIDE SEQUENCE [LARGE SCALE GENOMIC DNA]</scope>
    <source>
        <strain evidence="9 10">P37SLT</strain>
    </source>
</reference>
<evidence type="ECO:0000259" key="8">
    <source>
        <dbReference type="Pfam" id="PF16363"/>
    </source>
</evidence>
<dbReference type="PANTHER" id="PTHR43715:SF1">
    <property type="entry name" value="GDP-MANNOSE 4,6 DEHYDRATASE"/>
    <property type="match status" value="1"/>
</dbReference>
<dbReference type="Pfam" id="PF16363">
    <property type="entry name" value="GDP_Man_Dehyd"/>
    <property type="match status" value="1"/>
</dbReference>